<evidence type="ECO:0008006" key="3">
    <source>
        <dbReference type="Google" id="ProtNLM"/>
    </source>
</evidence>
<keyword evidence="2" id="KW-1185">Reference proteome</keyword>
<dbReference type="RefSeq" id="WP_045585018.1">
    <property type="nucleotide sequence ID" value="NZ_CP012406.1"/>
</dbReference>
<dbReference type="KEGG" id="ati:AL072_29315"/>
<dbReference type="Proteomes" id="UP000069935">
    <property type="component" value="Chromosome 6"/>
</dbReference>
<dbReference type="InterPro" id="IPR009363">
    <property type="entry name" value="Phage_Mu_Gp16"/>
</dbReference>
<gene>
    <name evidence="1" type="ORF">AL072_29315</name>
</gene>
<evidence type="ECO:0000313" key="2">
    <source>
        <dbReference type="Proteomes" id="UP000069935"/>
    </source>
</evidence>
<dbReference type="AlphaFoldDB" id="A0AAC8W560"/>
<reference evidence="1 2" key="2">
    <citation type="journal article" date="2016" name="Genome Announc.">
        <title>Complete Genome Sequence of a Strain of Azospirillum thiophilum Isolated from a Sulfide Spring.</title>
        <authorList>
            <person name="Fomenkov A."/>
            <person name="Vincze T."/>
            <person name="Grabovich M."/>
            <person name="Anton B.P."/>
            <person name="Dubinina G."/>
            <person name="Orlova M."/>
            <person name="Belousova E."/>
            <person name="Roberts R.J."/>
        </authorList>
    </citation>
    <scope>NUCLEOTIDE SEQUENCE [LARGE SCALE GENOMIC DNA]</scope>
    <source>
        <strain evidence="1 2">BV-S</strain>
    </source>
</reference>
<evidence type="ECO:0000313" key="1">
    <source>
        <dbReference type="EMBL" id="ALG75066.1"/>
    </source>
</evidence>
<dbReference type="Pfam" id="PF06252">
    <property type="entry name" value="GemA"/>
    <property type="match status" value="1"/>
</dbReference>
<reference evidence="2" key="1">
    <citation type="submission" date="2015-08" db="EMBL/GenBank/DDBJ databases">
        <title>Complete Genome Sequence of Azospirillum thiophilum BV-S.</title>
        <authorList>
            <person name="Fomenkov A."/>
            <person name="Vincze T."/>
            <person name="Grabovich M."/>
            <person name="Dubinina G."/>
            <person name="Orlova M."/>
            <person name="Belousova E."/>
            <person name="Roberts R.J."/>
        </authorList>
    </citation>
    <scope>NUCLEOTIDE SEQUENCE [LARGE SCALE GENOMIC DNA]</scope>
    <source>
        <strain evidence="2">BV-S</strain>
    </source>
</reference>
<organism evidence="1 2">
    <name type="scientific">Azospirillum thiophilum</name>
    <dbReference type="NCBI Taxonomy" id="528244"/>
    <lineage>
        <taxon>Bacteria</taxon>
        <taxon>Pseudomonadati</taxon>
        <taxon>Pseudomonadota</taxon>
        <taxon>Alphaproteobacteria</taxon>
        <taxon>Rhodospirillales</taxon>
        <taxon>Azospirillaceae</taxon>
        <taxon>Azospirillum</taxon>
    </lineage>
</organism>
<protein>
    <recommendedName>
        <fullName evidence="3">Regulatory protein GemA</fullName>
    </recommendedName>
</protein>
<proteinExistence type="predicted"/>
<name>A0AAC8W560_9PROT</name>
<accession>A0AAC8W560</accession>
<dbReference type="EMBL" id="CP012406">
    <property type="protein sequence ID" value="ALG75066.1"/>
    <property type="molecule type" value="Genomic_DNA"/>
</dbReference>
<sequence>MTATVKPSDARRSGDLKAIHAMRRELSLAEDCYRARVLQVSGGRTDSAGTLKPAERAKLIEQLKGLGAGKKHRGRPARPALTPQQRKVRAMWLALADAGAVTDRSEAALAAWLKSRFGVDALQWLQPADAGRAIEQLKLWTDRIEKAPQP</sequence>